<feature type="transmembrane region" description="Helical" evidence="1">
    <location>
        <begin position="143"/>
        <end position="165"/>
    </location>
</feature>
<gene>
    <name evidence="2" type="ORF">g.11750</name>
</gene>
<sequence>MQFIGGSNCLMEDLHAECIKLKKSNASFQAYPQEKKIRLALTSPSQLQVPLNLALQHGECNISCEGGTRNKCKTFVDDFYWQNVSSSFYFDRSTVNLTSLHQYCVTATIGRCCHVFTKTIFLEDYDHHNFSADNPKETLSASIAAAIVIIFTAITLATFVILYYIKACHSSNHRRPRQKHLSFIQLHSVHLEDGSTNVTVICMYVMDRTQSFQDEVLDLQSFLRFRGLNAIDIYDEEEYIRSSFSQWVHRVLENKTTKLLLIDSEQIRPLWNGNLNGCRELQSVQQAITYIGSCVPVSELFNRLFVVRLKAMRPIEEEFIYPGSGRVYVFPTQRERLWKDLMKSTSNQAMQPAEEERN</sequence>
<evidence type="ECO:0000256" key="1">
    <source>
        <dbReference type="SAM" id="Phobius"/>
    </source>
</evidence>
<keyword evidence="1" id="KW-0812">Transmembrane</keyword>
<name>A0A1B6JZF2_9HEMI</name>
<dbReference type="EMBL" id="GECU01003403">
    <property type="protein sequence ID" value="JAT04304.1"/>
    <property type="molecule type" value="Transcribed_RNA"/>
</dbReference>
<evidence type="ECO:0008006" key="3">
    <source>
        <dbReference type="Google" id="ProtNLM"/>
    </source>
</evidence>
<protein>
    <recommendedName>
        <fullName evidence="3">SEFIR domain-containing protein</fullName>
    </recommendedName>
</protein>
<accession>A0A1B6JZF2</accession>
<dbReference type="AlphaFoldDB" id="A0A1B6JZF2"/>
<reference evidence="2" key="1">
    <citation type="submission" date="2015-11" db="EMBL/GenBank/DDBJ databases">
        <title>De novo transcriptome assembly of four potential Pierce s Disease insect vectors from Arizona vineyards.</title>
        <authorList>
            <person name="Tassone E.E."/>
        </authorList>
    </citation>
    <scope>NUCLEOTIDE SEQUENCE</scope>
</reference>
<organism evidence="2">
    <name type="scientific">Homalodisca liturata</name>
    <dbReference type="NCBI Taxonomy" id="320908"/>
    <lineage>
        <taxon>Eukaryota</taxon>
        <taxon>Metazoa</taxon>
        <taxon>Ecdysozoa</taxon>
        <taxon>Arthropoda</taxon>
        <taxon>Hexapoda</taxon>
        <taxon>Insecta</taxon>
        <taxon>Pterygota</taxon>
        <taxon>Neoptera</taxon>
        <taxon>Paraneoptera</taxon>
        <taxon>Hemiptera</taxon>
        <taxon>Auchenorrhyncha</taxon>
        <taxon>Membracoidea</taxon>
        <taxon>Cicadellidae</taxon>
        <taxon>Cicadellinae</taxon>
        <taxon>Proconiini</taxon>
        <taxon>Homalodisca</taxon>
    </lineage>
</organism>
<keyword evidence="1" id="KW-1133">Transmembrane helix</keyword>
<proteinExistence type="predicted"/>
<keyword evidence="1" id="KW-0472">Membrane</keyword>
<evidence type="ECO:0000313" key="2">
    <source>
        <dbReference type="EMBL" id="JAT04304.1"/>
    </source>
</evidence>